<dbReference type="EMBL" id="FZQP02003790">
    <property type="protein sequence ID" value="VVC98806.1"/>
    <property type="molecule type" value="Genomic_DNA"/>
</dbReference>
<evidence type="ECO:0000256" key="3">
    <source>
        <dbReference type="SAM" id="MobiDB-lite"/>
    </source>
</evidence>
<feature type="domain" description="SHSP" evidence="5">
    <location>
        <begin position="57"/>
        <end position="172"/>
    </location>
</feature>
<dbReference type="Gene3D" id="2.60.40.790">
    <property type="match status" value="1"/>
</dbReference>
<name>A0A5E4QNX3_9NEOP</name>
<comment type="similarity">
    <text evidence="1 2">Belongs to the small heat shock protein (HSP20) family.</text>
</comment>
<feature type="signal peptide" evidence="4">
    <location>
        <begin position="1"/>
        <end position="17"/>
    </location>
</feature>
<dbReference type="InterPro" id="IPR008978">
    <property type="entry name" value="HSP20-like_chaperone"/>
</dbReference>
<organism evidence="6 7">
    <name type="scientific">Leptidea sinapis</name>
    <dbReference type="NCBI Taxonomy" id="189913"/>
    <lineage>
        <taxon>Eukaryota</taxon>
        <taxon>Metazoa</taxon>
        <taxon>Ecdysozoa</taxon>
        <taxon>Arthropoda</taxon>
        <taxon>Hexapoda</taxon>
        <taxon>Insecta</taxon>
        <taxon>Pterygota</taxon>
        <taxon>Neoptera</taxon>
        <taxon>Endopterygota</taxon>
        <taxon>Lepidoptera</taxon>
        <taxon>Glossata</taxon>
        <taxon>Ditrysia</taxon>
        <taxon>Papilionoidea</taxon>
        <taxon>Pieridae</taxon>
        <taxon>Dismorphiinae</taxon>
        <taxon>Leptidea</taxon>
    </lineage>
</organism>
<reference evidence="6 7" key="1">
    <citation type="submission" date="2017-07" db="EMBL/GenBank/DDBJ databases">
        <authorList>
            <person name="Talla V."/>
            <person name="Backstrom N."/>
        </authorList>
    </citation>
    <scope>NUCLEOTIDE SEQUENCE [LARGE SCALE GENOMIC DNA]</scope>
</reference>
<dbReference type="InterPro" id="IPR002068">
    <property type="entry name" value="A-crystallin/Hsp20_dom"/>
</dbReference>
<evidence type="ECO:0000313" key="7">
    <source>
        <dbReference type="Proteomes" id="UP000324832"/>
    </source>
</evidence>
<feature type="chain" id="PRO_5022900436" description="SHSP domain-containing protein" evidence="4">
    <location>
        <begin position="18"/>
        <end position="224"/>
    </location>
</feature>
<feature type="region of interest" description="Disordered" evidence="3">
    <location>
        <begin position="177"/>
        <end position="224"/>
    </location>
</feature>
<dbReference type="Pfam" id="PF00011">
    <property type="entry name" value="HSP20"/>
    <property type="match status" value="1"/>
</dbReference>
<evidence type="ECO:0000259" key="5">
    <source>
        <dbReference type="PROSITE" id="PS01031"/>
    </source>
</evidence>
<accession>A0A5E4QNX3</accession>
<sequence>MSPRLFAIFALFAVAAAFPSSDKPDVPNPITTIGESELEDDSPWFSFPKFPFMNFFAPIWNLFPQITEFGPKIEVDDNIFKVIVNTESYKLDDLKVELKSGFVFIQGTHEAKKAEHDIFASQFFYTYTLPVNASIADVTAKLYTDNVLEISVPLNGNEGEKAEKRIVPIVETGVAYKTDKTDSTNPPAIETDERKEPTTPPAEGTNTIPEANEADNSAANEVQP</sequence>
<keyword evidence="7" id="KW-1185">Reference proteome</keyword>
<keyword evidence="4" id="KW-0732">Signal</keyword>
<dbReference type="PROSITE" id="PS01031">
    <property type="entry name" value="SHSP"/>
    <property type="match status" value="1"/>
</dbReference>
<evidence type="ECO:0000256" key="1">
    <source>
        <dbReference type="PROSITE-ProRule" id="PRU00285"/>
    </source>
</evidence>
<feature type="compositionally biased region" description="Low complexity" evidence="3">
    <location>
        <begin position="210"/>
        <end position="224"/>
    </location>
</feature>
<protein>
    <recommendedName>
        <fullName evidence="5">SHSP domain-containing protein</fullName>
    </recommendedName>
</protein>
<dbReference type="CDD" id="cd06526">
    <property type="entry name" value="metazoan_ACD"/>
    <property type="match status" value="1"/>
</dbReference>
<evidence type="ECO:0000256" key="2">
    <source>
        <dbReference type="RuleBase" id="RU003616"/>
    </source>
</evidence>
<gene>
    <name evidence="6" type="ORF">LSINAPIS_LOCUS9820</name>
</gene>
<evidence type="ECO:0000256" key="4">
    <source>
        <dbReference type="SAM" id="SignalP"/>
    </source>
</evidence>
<evidence type="ECO:0000313" key="6">
    <source>
        <dbReference type="EMBL" id="VVC98806.1"/>
    </source>
</evidence>
<proteinExistence type="inferred from homology"/>
<dbReference type="SUPFAM" id="SSF49764">
    <property type="entry name" value="HSP20-like chaperones"/>
    <property type="match status" value="1"/>
</dbReference>
<dbReference type="AlphaFoldDB" id="A0A5E4QNX3"/>
<dbReference type="Proteomes" id="UP000324832">
    <property type="component" value="Unassembled WGS sequence"/>
</dbReference>